<dbReference type="InterPro" id="IPR005119">
    <property type="entry name" value="LysR_subst-bd"/>
</dbReference>
<dbReference type="PRINTS" id="PR00039">
    <property type="entry name" value="HTHLYSR"/>
</dbReference>
<dbReference type="GO" id="GO:0003700">
    <property type="term" value="F:DNA-binding transcription factor activity"/>
    <property type="evidence" value="ECO:0007669"/>
    <property type="project" value="InterPro"/>
</dbReference>
<dbReference type="GO" id="GO:0005829">
    <property type="term" value="C:cytosol"/>
    <property type="evidence" value="ECO:0007669"/>
    <property type="project" value="TreeGrafter"/>
</dbReference>
<evidence type="ECO:0000313" key="6">
    <source>
        <dbReference type="EMBL" id="PWV68814.1"/>
    </source>
</evidence>
<protein>
    <submittedName>
        <fullName evidence="6">DNA-binding transcriptional LysR family regulator</fullName>
    </submittedName>
</protein>
<evidence type="ECO:0000256" key="2">
    <source>
        <dbReference type="ARBA" id="ARBA00023015"/>
    </source>
</evidence>
<dbReference type="SUPFAM" id="SSF53850">
    <property type="entry name" value="Periplasmic binding protein-like II"/>
    <property type="match status" value="1"/>
</dbReference>
<dbReference type="Gene3D" id="1.10.10.10">
    <property type="entry name" value="Winged helix-like DNA-binding domain superfamily/Winged helix DNA-binding domain"/>
    <property type="match status" value="1"/>
</dbReference>
<dbReference type="PANTHER" id="PTHR30419">
    <property type="entry name" value="HTH-TYPE TRANSCRIPTIONAL REGULATOR YBHD"/>
    <property type="match status" value="1"/>
</dbReference>
<dbReference type="AlphaFoldDB" id="A0A317N2D0"/>
<comment type="caution">
    <text evidence="6">The sequence shown here is derived from an EMBL/GenBank/DDBJ whole genome shotgun (WGS) entry which is preliminary data.</text>
</comment>
<evidence type="ECO:0000256" key="1">
    <source>
        <dbReference type="ARBA" id="ARBA00009437"/>
    </source>
</evidence>
<reference evidence="6 7" key="1">
    <citation type="submission" date="2018-05" db="EMBL/GenBank/DDBJ databases">
        <title>Genomic Encyclopedia of Type Strains, Phase IV (KMG-IV): sequencing the most valuable type-strain genomes for metagenomic binning, comparative biology and taxonomic classification.</title>
        <authorList>
            <person name="Goeker M."/>
        </authorList>
    </citation>
    <scope>NUCLEOTIDE SEQUENCE [LARGE SCALE GENOMIC DNA]</scope>
    <source>
        <strain evidence="6 7">DSM 44717</strain>
    </source>
</reference>
<dbReference type="FunFam" id="1.10.10.10:FF:000001">
    <property type="entry name" value="LysR family transcriptional regulator"/>
    <property type="match status" value="1"/>
</dbReference>
<dbReference type="Gene3D" id="3.40.190.290">
    <property type="match status" value="1"/>
</dbReference>
<keyword evidence="3 6" id="KW-0238">DNA-binding</keyword>
<dbReference type="InterPro" id="IPR050950">
    <property type="entry name" value="HTH-type_LysR_regulators"/>
</dbReference>
<dbReference type="InterPro" id="IPR036390">
    <property type="entry name" value="WH_DNA-bd_sf"/>
</dbReference>
<sequence length="287" mass="31017">MEFRQVEHFLAVARAGSFTGAAREVHIVQSALSASVRRLEDELGAPLFERTTRRLRLTEAGRTFLPRAQRLVADAGLARDEVAALAELTRGRVAIGTIQTLTMIDLPGLLGRFRVRYPGIHLYVRDGTVPALAAAVRDGELDLSFLAGDEPLADGLVGFAEWTQHLVLLCPPGHRLGDGRAIPLTELDGEPFLVFSRSGIQAMVDRHAAAAGVRLHRVCEATHVPLLVELVAAGLGVTVLPRDVAEHSGLPFAEFAHPGFRRRVHLAGRERVPANPAALALLTHLLP</sequence>
<dbReference type="Pfam" id="PF03466">
    <property type="entry name" value="LysR_substrate"/>
    <property type="match status" value="1"/>
</dbReference>
<dbReference type="RefSeq" id="WP_110041315.1">
    <property type="nucleotide sequence ID" value="NZ_QGTL01000017.1"/>
</dbReference>
<feature type="domain" description="HTH lysR-type" evidence="5">
    <location>
        <begin position="1"/>
        <end position="58"/>
    </location>
</feature>
<gene>
    <name evidence="6" type="ORF">DFR69_117133</name>
</gene>
<organism evidence="6 7">
    <name type="scientific">Nocardia neocaledoniensis</name>
    <dbReference type="NCBI Taxonomy" id="236511"/>
    <lineage>
        <taxon>Bacteria</taxon>
        <taxon>Bacillati</taxon>
        <taxon>Actinomycetota</taxon>
        <taxon>Actinomycetes</taxon>
        <taxon>Mycobacteriales</taxon>
        <taxon>Nocardiaceae</taxon>
        <taxon>Nocardia</taxon>
    </lineage>
</organism>
<keyword evidence="2" id="KW-0805">Transcription regulation</keyword>
<dbReference type="Proteomes" id="UP000246410">
    <property type="component" value="Unassembled WGS sequence"/>
</dbReference>
<dbReference type="EMBL" id="QGTL01000017">
    <property type="protein sequence ID" value="PWV68814.1"/>
    <property type="molecule type" value="Genomic_DNA"/>
</dbReference>
<evidence type="ECO:0000256" key="3">
    <source>
        <dbReference type="ARBA" id="ARBA00023125"/>
    </source>
</evidence>
<evidence type="ECO:0000256" key="4">
    <source>
        <dbReference type="ARBA" id="ARBA00023163"/>
    </source>
</evidence>
<dbReference type="InterPro" id="IPR000847">
    <property type="entry name" value="LysR_HTH_N"/>
</dbReference>
<dbReference type="Pfam" id="PF00126">
    <property type="entry name" value="HTH_1"/>
    <property type="match status" value="1"/>
</dbReference>
<dbReference type="InterPro" id="IPR036388">
    <property type="entry name" value="WH-like_DNA-bd_sf"/>
</dbReference>
<name>A0A317N2D0_9NOCA</name>
<comment type="similarity">
    <text evidence="1">Belongs to the LysR transcriptional regulatory family.</text>
</comment>
<evidence type="ECO:0000259" key="5">
    <source>
        <dbReference type="PROSITE" id="PS50931"/>
    </source>
</evidence>
<dbReference type="SUPFAM" id="SSF46785">
    <property type="entry name" value="Winged helix' DNA-binding domain"/>
    <property type="match status" value="1"/>
</dbReference>
<accession>A0A317N2D0</accession>
<evidence type="ECO:0000313" key="7">
    <source>
        <dbReference type="Proteomes" id="UP000246410"/>
    </source>
</evidence>
<keyword evidence="7" id="KW-1185">Reference proteome</keyword>
<dbReference type="PROSITE" id="PS50931">
    <property type="entry name" value="HTH_LYSR"/>
    <property type="match status" value="1"/>
</dbReference>
<dbReference type="GO" id="GO:0003677">
    <property type="term" value="F:DNA binding"/>
    <property type="evidence" value="ECO:0007669"/>
    <property type="project" value="UniProtKB-KW"/>
</dbReference>
<keyword evidence="4" id="KW-0804">Transcription</keyword>
<proteinExistence type="inferred from homology"/>